<keyword evidence="2" id="KW-0547">Nucleotide-binding</keyword>
<sequence>MQPSPYTPGEIARAVPGRAHQLAELDERLSVLVDLRRLVGRIRVDHAARGFGKTSLLREYQRRAVLRGANTVWVTAGETPGLIRQIVDELQRNDDTAGTALRDRVDSVRLSLGVPGIATATGTFRAAAQDDESAVTGARAFEDVIRAATAERPLVILVDEIQSADAAGLRTLVYAWQHLQAEGADVPAAVFAAGLLNAPETIAEVVTFSERLAYRPLGPLHRDAEEIALVGPARLLGVQWSPEAVDRALTIAQGYPYSVQLIADATWTAAGRPDPGTIIDVRSVELGQHSMQADLDALFRARWSACSNSERRMLTAMAELGDGPQSRSSIAAALETGTNQLSTPRARLIDKGLVQPADRGMLEFTIPGFAAFIRAEQS</sequence>
<evidence type="ECO:0000313" key="2">
    <source>
        <dbReference type="EMBL" id="MDM7887984.1"/>
    </source>
</evidence>
<dbReference type="GO" id="GO:0005524">
    <property type="term" value="F:ATP binding"/>
    <property type="evidence" value="ECO:0007669"/>
    <property type="project" value="UniProtKB-KW"/>
</dbReference>
<dbReference type="SUPFAM" id="SSF52540">
    <property type="entry name" value="P-loop containing nucleoside triphosphate hydrolases"/>
    <property type="match status" value="1"/>
</dbReference>
<evidence type="ECO:0000313" key="3">
    <source>
        <dbReference type="Proteomes" id="UP001235720"/>
    </source>
</evidence>
<feature type="domain" description="Orc1-like AAA ATPase" evidence="1">
    <location>
        <begin position="15"/>
        <end position="175"/>
    </location>
</feature>
<reference evidence="2 3" key="1">
    <citation type="submission" date="2023-06" db="EMBL/GenBank/DDBJ databases">
        <authorList>
            <person name="Feng G."/>
            <person name="Li J."/>
            <person name="Zhu H."/>
        </authorList>
    </citation>
    <scope>NUCLEOTIDE SEQUENCE [LARGE SCALE GENOMIC DNA]</scope>
    <source>
        <strain evidence="2 3">RHCJP20</strain>
    </source>
</reference>
<evidence type="ECO:0000259" key="1">
    <source>
        <dbReference type="Pfam" id="PF13191"/>
    </source>
</evidence>
<name>A0ABT7TGI5_9MICO</name>
<protein>
    <submittedName>
        <fullName evidence="2">ATP-binding protein</fullName>
    </submittedName>
</protein>
<dbReference type="Proteomes" id="UP001235720">
    <property type="component" value="Unassembled WGS sequence"/>
</dbReference>
<proteinExistence type="predicted"/>
<dbReference type="InterPro" id="IPR027417">
    <property type="entry name" value="P-loop_NTPase"/>
</dbReference>
<comment type="caution">
    <text evidence="2">The sequence shown here is derived from an EMBL/GenBank/DDBJ whole genome shotgun (WGS) entry which is preliminary data.</text>
</comment>
<dbReference type="InterPro" id="IPR041664">
    <property type="entry name" value="AAA_16"/>
</dbReference>
<dbReference type="RefSeq" id="WP_289469687.1">
    <property type="nucleotide sequence ID" value="NZ_JAUCMM010000003.1"/>
</dbReference>
<keyword evidence="3" id="KW-1185">Reference proteome</keyword>
<dbReference type="EMBL" id="JAUCMM010000003">
    <property type="protein sequence ID" value="MDM7887984.1"/>
    <property type="molecule type" value="Genomic_DNA"/>
</dbReference>
<gene>
    <name evidence="2" type="ORF">QUG98_05900</name>
</gene>
<organism evidence="2 3">
    <name type="scientific">Curtobacterium subtropicum</name>
    <dbReference type="NCBI Taxonomy" id="3055138"/>
    <lineage>
        <taxon>Bacteria</taxon>
        <taxon>Bacillati</taxon>
        <taxon>Actinomycetota</taxon>
        <taxon>Actinomycetes</taxon>
        <taxon>Micrococcales</taxon>
        <taxon>Microbacteriaceae</taxon>
        <taxon>Curtobacterium</taxon>
    </lineage>
</organism>
<keyword evidence="2" id="KW-0067">ATP-binding</keyword>
<dbReference type="Gene3D" id="3.40.50.300">
    <property type="entry name" value="P-loop containing nucleotide triphosphate hydrolases"/>
    <property type="match status" value="1"/>
</dbReference>
<accession>A0ABT7TGI5</accession>
<dbReference type="Pfam" id="PF13191">
    <property type="entry name" value="AAA_16"/>
    <property type="match status" value="1"/>
</dbReference>